<evidence type="ECO:0000256" key="6">
    <source>
        <dbReference type="ARBA" id="ARBA00022741"/>
    </source>
</evidence>
<dbReference type="Gene3D" id="6.10.340.10">
    <property type="match status" value="1"/>
</dbReference>
<feature type="transmembrane region" description="Helical" evidence="12">
    <location>
        <begin position="316"/>
        <end position="335"/>
    </location>
</feature>
<keyword evidence="3" id="KW-0597">Phosphoprotein</keyword>
<dbReference type="Pfam" id="PF00672">
    <property type="entry name" value="HAMP"/>
    <property type="match status" value="1"/>
</dbReference>
<evidence type="ECO:0000256" key="2">
    <source>
        <dbReference type="ARBA" id="ARBA00022475"/>
    </source>
</evidence>
<keyword evidence="11 12" id="KW-0472">Membrane</keyword>
<comment type="caution">
    <text evidence="14">The sequence shown here is derived from an EMBL/GenBank/DDBJ whole genome shotgun (WGS) entry which is preliminary data.</text>
</comment>
<dbReference type="InterPro" id="IPR010559">
    <property type="entry name" value="Sig_transdc_His_kin_internal"/>
</dbReference>
<keyword evidence="8" id="KW-0067">ATP-binding</keyword>
<evidence type="ECO:0000313" key="15">
    <source>
        <dbReference type="Proteomes" id="UP000325218"/>
    </source>
</evidence>
<evidence type="ECO:0000256" key="1">
    <source>
        <dbReference type="ARBA" id="ARBA00004651"/>
    </source>
</evidence>
<dbReference type="SUPFAM" id="SSF158472">
    <property type="entry name" value="HAMP domain-like"/>
    <property type="match status" value="1"/>
</dbReference>
<comment type="subcellular location">
    <subcellularLocation>
        <location evidence="1">Cell membrane</location>
        <topology evidence="1">Multi-pass membrane protein</topology>
    </subcellularLocation>
</comment>
<evidence type="ECO:0000256" key="10">
    <source>
        <dbReference type="ARBA" id="ARBA00023012"/>
    </source>
</evidence>
<dbReference type="EMBL" id="VSDO01000004">
    <property type="protein sequence ID" value="TYA11446.1"/>
    <property type="molecule type" value="Genomic_DNA"/>
</dbReference>
<dbReference type="SUPFAM" id="SSF55874">
    <property type="entry name" value="ATPase domain of HSP90 chaperone/DNA topoisomerase II/histidine kinase"/>
    <property type="match status" value="1"/>
</dbReference>
<evidence type="ECO:0000256" key="11">
    <source>
        <dbReference type="ARBA" id="ARBA00023136"/>
    </source>
</evidence>
<protein>
    <submittedName>
        <fullName evidence="14">Sensor histidine kinase</fullName>
    </submittedName>
</protein>
<feature type="transmembrane region" description="Helical" evidence="12">
    <location>
        <begin position="15"/>
        <end position="39"/>
    </location>
</feature>
<dbReference type="SMART" id="SM00304">
    <property type="entry name" value="HAMP"/>
    <property type="match status" value="1"/>
</dbReference>
<keyword evidence="2" id="KW-1003">Cell membrane</keyword>
<dbReference type="Pfam" id="PF02518">
    <property type="entry name" value="HATPase_c"/>
    <property type="match status" value="1"/>
</dbReference>
<keyword evidence="6" id="KW-0547">Nucleotide-binding</keyword>
<evidence type="ECO:0000256" key="8">
    <source>
        <dbReference type="ARBA" id="ARBA00022840"/>
    </source>
</evidence>
<dbReference type="PANTHER" id="PTHR34220:SF11">
    <property type="entry name" value="SENSOR PROTEIN KINASE HPTS"/>
    <property type="match status" value="1"/>
</dbReference>
<keyword evidence="9 12" id="KW-1133">Transmembrane helix</keyword>
<evidence type="ECO:0000256" key="9">
    <source>
        <dbReference type="ARBA" id="ARBA00022989"/>
    </source>
</evidence>
<evidence type="ECO:0000256" key="12">
    <source>
        <dbReference type="SAM" id="Phobius"/>
    </source>
</evidence>
<proteinExistence type="predicted"/>
<keyword evidence="15" id="KW-1185">Reference proteome</keyword>
<keyword evidence="7 14" id="KW-0418">Kinase</keyword>
<dbReference type="InterPro" id="IPR050640">
    <property type="entry name" value="Bact_2-comp_sensor_kinase"/>
</dbReference>
<dbReference type="InterPro" id="IPR003594">
    <property type="entry name" value="HATPase_dom"/>
</dbReference>
<dbReference type="GO" id="GO:0005886">
    <property type="term" value="C:plasma membrane"/>
    <property type="evidence" value="ECO:0007669"/>
    <property type="project" value="UniProtKB-SubCell"/>
</dbReference>
<sequence length="609" mass="70377">MIVGGIYRKYFKNNLFMKIILFFSMIMILTIITFSYLMYQVMSEAAVERQMDVQKSAIESVSNYVAGKYESVHRMLRDMFRDRELAYNTAYFLEHPYQDYIRYRLDRFFSDTGTGSTTDTVQYFRNRVEDDHDIMSLMLYSADLQQLYVYNSFKQFKIVPTNASRSYVPEVMYLDEDAKVSLPNVWIRKTIGMPETPMYSVRVPVNNNQSLRNMGQLVVYFDTARVQESLARYKDNLKGQILVLSGKGEVLFDSSGMYYGQKYPYFEQVNSVYDNGTIGNGLIVTKLTQSQGGFTVLSTVPEEELAKTYRGLRNTIVTISAICIMVAIILPSLFISNFAKRTYGIVRFTRQVRNGDLTVRIKDDRDDELGLISKSFNSVLDNLNIYINRVYKAEIKQKQAELKALESRVNPHFLYNTLEVIRMRAVSQGAKDVGEMIYSLSMLFKNYVQQKRNYTLKDELEACRLYLELFRIRYKDRLSYEVYCDKELETKPVLKMSLQPIIENYIIHGLRTDRADNAVSISVLPSEGRMIRAEVKDNGRGIPPDRLEEIRLGLHKPDEYAESFGLRSIHERLKLLYGETCGVEVSSVEGEGTTVVVTFPELEEGDLNV</sequence>
<dbReference type="PROSITE" id="PS50885">
    <property type="entry name" value="HAMP"/>
    <property type="match status" value="1"/>
</dbReference>
<organism evidence="14 15">
    <name type="scientific">Paenibacillus faecis</name>
    <dbReference type="NCBI Taxonomy" id="862114"/>
    <lineage>
        <taxon>Bacteria</taxon>
        <taxon>Bacillati</taxon>
        <taxon>Bacillota</taxon>
        <taxon>Bacilli</taxon>
        <taxon>Bacillales</taxon>
        <taxon>Paenibacillaceae</taxon>
        <taxon>Paenibacillus</taxon>
    </lineage>
</organism>
<dbReference type="Proteomes" id="UP000325218">
    <property type="component" value="Unassembled WGS sequence"/>
</dbReference>
<keyword evidence="5 12" id="KW-0812">Transmembrane</keyword>
<feature type="domain" description="HAMP" evidence="13">
    <location>
        <begin position="336"/>
        <end position="388"/>
    </location>
</feature>
<dbReference type="Gene3D" id="3.30.565.10">
    <property type="entry name" value="Histidine kinase-like ATPase, C-terminal domain"/>
    <property type="match status" value="1"/>
</dbReference>
<dbReference type="Pfam" id="PF06580">
    <property type="entry name" value="His_kinase"/>
    <property type="match status" value="1"/>
</dbReference>
<dbReference type="GO" id="GO:0005524">
    <property type="term" value="F:ATP binding"/>
    <property type="evidence" value="ECO:0007669"/>
    <property type="project" value="UniProtKB-KW"/>
</dbReference>
<gene>
    <name evidence="14" type="ORF">FRY98_20085</name>
</gene>
<keyword evidence="10" id="KW-0902">Two-component regulatory system</keyword>
<evidence type="ECO:0000256" key="7">
    <source>
        <dbReference type="ARBA" id="ARBA00022777"/>
    </source>
</evidence>
<name>A0A5D0CNF6_9BACL</name>
<accession>A0A5D0CNF6</accession>
<evidence type="ECO:0000259" key="13">
    <source>
        <dbReference type="PROSITE" id="PS50885"/>
    </source>
</evidence>
<dbReference type="GO" id="GO:0000155">
    <property type="term" value="F:phosphorelay sensor kinase activity"/>
    <property type="evidence" value="ECO:0007669"/>
    <property type="project" value="InterPro"/>
</dbReference>
<evidence type="ECO:0000256" key="5">
    <source>
        <dbReference type="ARBA" id="ARBA00022692"/>
    </source>
</evidence>
<evidence type="ECO:0000313" key="14">
    <source>
        <dbReference type="EMBL" id="TYA11446.1"/>
    </source>
</evidence>
<reference evidence="14 15" key="1">
    <citation type="submission" date="2019-08" db="EMBL/GenBank/DDBJ databases">
        <title>Genome sequencing of Paenibacillus faecis DSM 23593(T).</title>
        <authorList>
            <person name="Kook J.-K."/>
            <person name="Park S.-N."/>
            <person name="Lim Y.K."/>
        </authorList>
    </citation>
    <scope>NUCLEOTIDE SEQUENCE [LARGE SCALE GENOMIC DNA]</scope>
    <source>
        <strain evidence="14 15">DSM 23593</strain>
    </source>
</reference>
<dbReference type="InterPro" id="IPR036890">
    <property type="entry name" value="HATPase_C_sf"/>
</dbReference>
<keyword evidence="4" id="KW-0808">Transferase</keyword>
<dbReference type="CDD" id="cd06225">
    <property type="entry name" value="HAMP"/>
    <property type="match status" value="1"/>
</dbReference>
<evidence type="ECO:0000256" key="4">
    <source>
        <dbReference type="ARBA" id="ARBA00022679"/>
    </source>
</evidence>
<evidence type="ECO:0000256" key="3">
    <source>
        <dbReference type="ARBA" id="ARBA00022553"/>
    </source>
</evidence>
<dbReference type="InterPro" id="IPR003660">
    <property type="entry name" value="HAMP_dom"/>
</dbReference>
<dbReference type="AlphaFoldDB" id="A0A5D0CNF6"/>
<dbReference type="PANTHER" id="PTHR34220">
    <property type="entry name" value="SENSOR HISTIDINE KINASE YPDA"/>
    <property type="match status" value="1"/>
</dbReference>
<dbReference type="OrthoDB" id="9776552at2"/>
<dbReference type="RefSeq" id="WP_148455287.1">
    <property type="nucleotide sequence ID" value="NZ_VSDO01000004.1"/>
</dbReference>